<organism evidence="4 5">
    <name type="scientific">Capnocytophaga canimorsus</name>
    <dbReference type="NCBI Taxonomy" id="28188"/>
    <lineage>
        <taxon>Bacteria</taxon>
        <taxon>Pseudomonadati</taxon>
        <taxon>Bacteroidota</taxon>
        <taxon>Flavobacteriia</taxon>
        <taxon>Flavobacteriales</taxon>
        <taxon>Flavobacteriaceae</taxon>
        <taxon>Capnocytophaga</taxon>
    </lineage>
</organism>
<feature type="transmembrane region" description="Helical" evidence="1">
    <location>
        <begin position="102"/>
        <end position="122"/>
    </location>
</feature>
<dbReference type="EMBL" id="CP022388">
    <property type="protein sequence ID" value="ATA91332.1"/>
    <property type="molecule type" value="Genomic_DNA"/>
</dbReference>
<feature type="transmembrane region" description="Helical" evidence="1">
    <location>
        <begin position="7"/>
        <end position="29"/>
    </location>
</feature>
<dbReference type="GeneID" id="69580060"/>
<dbReference type="Proteomes" id="UP000243753">
    <property type="component" value="Chromosome"/>
</dbReference>
<dbReference type="EMBL" id="CP022389">
    <property type="protein sequence ID" value="ATA93442.1"/>
    <property type="molecule type" value="Genomic_DNA"/>
</dbReference>
<accession>A0A0B7HQ18</accession>
<evidence type="ECO:0000313" key="6">
    <source>
        <dbReference type="Proteomes" id="UP000243136"/>
    </source>
</evidence>
<proteinExistence type="predicted"/>
<dbReference type="AlphaFoldDB" id="A0A0B7HQ18"/>
<keyword evidence="1" id="KW-0812">Transmembrane</keyword>
<protein>
    <submittedName>
        <fullName evidence="2">DUF4293 domain-containing protein</fullName>
    </submittedName>
</protein>
<evidence type="ECO:0000313" key="2">
    <source>
        <dbReference type="EMBL" id="ATA91332.1"/>
    </source>
</evidence>
<reference evidence="4 5" key="1">
    <citation type="submission" date="2015-01" db="EMBL/GenBank/DDBJ databases">
        <authorList>
            <person name="Xiang T."/>
            <person name="Song Y."/>
            <person name="Huang L."/>
            <person name="Wang B."/>
            <person name="Wu P."/>
        </authorList>
    </citation>
    <scope>NUCLEOTIDE SEQUENCE [LARGE SCALE GENOMIC DNA]</scope>
    <source>
        <strain evidence="4 5">Cc12</strain>
    </source>
</reference>
<evidence type="ECO:0000313" key="3">
    <source>
        <dbReference type="EMBL" id="ATA93442.1"/>
    </source>
</evidence>
<gene>
    <name evidence="4" type="ORF">CCAN12_790080</name>
    <name evidence="3" type="ORF">CGC54_03370</name>
    <name evidence="2" type="ORF">CGC56_03625</name>
</gene>
<dbReference type="Proteomes" id="UP000044026">
    <property type="component" value="Unassembled WGS sequence"/>
</dbReference>
<keyword evidence="1" id="KW-0472">Membrane</keyword>
<reference evidence="2" key="2">
    <citation type="journal article" date="2017" name="Genome Announc.">
        <title>Twelve Complete Reference Genomes of Clinical Isolates in the Capnocytophaga Genus.</title>
        <authorList>
            <person name="Villarma A."/>
            <person name="Gulvik C.A."/>
            <person name="Rowe L.A."/>
            <person name="Sheth M."/>
            <person name="Juieng P."/>
            <person name="Nicholson A.C."/>
            <person name="Loparev V.N."/>
            <person name="McQuiston J.R."/>
        </authorList>
    </citation>
    <scope>NUCLEOTIDE SEQUENCE</scope>
    <source>
        <strain evidence="3">H3936</strain>
        <strain evidence="2">H5594</strain>
    </source>
</reference>
<evidence type="ECO:0000313" key="7">
    <source>
        <dbReference type="Proteomes" id="UP000243753"/>
    </source>
</evidence>
<evidence type="ECO:0000313" key="5">
    <source>
        <dbReference type="Proteomes" id="UP000044026"/>
    </source>
</evidence>
<dbReference type="Proteomes" id="UP000243136">
    <property type="component" value="Chromosome"/>
</dbReference>
<evidence type="ECO:0000313" key="4">
    <source>
        <dbReference type="EMBL" id="CEN40689.1"/>
    </source>
</evidence>
<dbReference type="EMBL" id="CDOE01000077">
    <property type="protein sequence ID" value="CEN40689.1"/>
    <property type="molecule type" value="Genomic_DNA"/>
</dbReference>
<dbReference type="InterPro" id="IPR025635">
    <property type="entry name" value="DUF4293"/>
</dbReference>
<evidence type="ECO:0000256" key="1">
    <source>
        <dbReference type="SAM" id="Phobius"/>
    </source>
</evidence>
<keyword evidence="1" id="KW-1133">Transmembrane helix</keyword>
<feature type="transmembrane region" description="Helical" evidence="1">
    <location>
        <begin position="41"/>
        <end position="61"/>
    </location>
</feature>
<dbReference type="Pfam" id="PF14126">
    <property type="entry name" value="DUF4293"/>
    <property type="match status" value="1"/>
</dbReference>
<feature type="transmembrane region" description="Helical" evidence="1">
    <location>
        <begin position="73"/>
        <end position="90"/>
    </location>
</feature>
<name>A0A0B7HQ18_9FLAO</name>
<sequence length="136" mass="15336">MIQRIQTLYMLVVVILAGVLPLFFALYTQANVKVYAYTHDILSGGLFAISAILAIVAIFGYKKRQNQFVFNRLNILINLTLLGVFVYRMLTSSGESQISEKGVGIFLPILSIVFLFLANKAIYRDEKLVKSADRLR</sequence>
<reference evidence="6 7" key="3">
    <citation type="submission" date="2017-06" db="EMBL/GenBank/DDBJ databases">
        <title>Capnocytophaga spp. assemblies.</title>
        <authorList>
            <person name="Gulvik C.A."/>
        </authorList>
    </citation>
    <scope>NUCLEOTIDE SEQUENCE [LARGE SCALE GENOMIC DNA]</scope>
    <source>
        <strain evidence="7">H3936</strain>
        <strain evidence="6">H5594</strain>
    </source>
</reference>
<dbReference type="RefSeq" id="WP_042001805.1">
    <property type="nucleotide sequence ID" value="NZ_CP022382.1"/>
</dbReference>